<dbReference type="RefSeq" id="WP_348740312.1">
    <property type="nucleotide sequence ID" value="NZ_CAXJRC010000046.1"/>
</dbReference>
<name>A0ABM9PSA5_9FLAO</name>
<evidence type="ECO:0000313" key="2">
    <source>
        <dbReference type="Proteomes" id="UP001497602"/>
    </source>
</evidence>
<dbReference type="InterPro" id="IPR011042">
    <property type="entry name" value="6-blade_b-propeller_TolB-like"/>
</dbReference>
<protein>
    <submittedName>
        <fullName evidence="1">WD40 repeat protein</fullName>
    </submittedName>
</protein>
<dbReference type="SUPFAM" id="SSF82171">
    <property type="entry name" value="DPP6 N-terminal domain-like"/>
    <property type="match status" value="1"/>
</dbReference>
<keyword evidence="2" id="KW-1185">Reference proteome</keyword>
<dbReference type="Proteomes" id="UP001497602">
    <property type="component" value="Unassembled WGS sequence"/>
</dbReference>
<gene>
    <name evidence="1" type="ORF">T190115A13A_90060</name>
</gene>
<evidence type="ECO:0000313" key="1">
    <source>
        <dbReference type="EMBL" id="CAL2108714.1"/>
    </source>
</evidence>
<proteinExistence type="predicted"/>
<sequence>MNLFFLSKQEVLKNVMFFTVLFFAFSCKKTKKDKTSSNIDLNVTSTKPSLFAEGEVSTSLYERDIAITPDGKEFTYTLGDYKQHKRCLVVVKKENNKWQKPTILNISGTYQDIEPFYTNDGNRLYFASNRPIYGDENRKDYNIWYSDRINGGWSDPVALDSIINTKGNEFFPAVTKKGNLFFTATRKNGIGREDIFIAKFTDGIYNEPEPLPETINSKFFEFNAYVSPDENVIIFSSFGRKDGLGGGDLYISQKDSVGNWKEAKNMGKLINSKKLDYCPFIDWNAGNFYFTSERMEIDNIPLQNVESLKRQANSSINGFGNIYRIDIKELGLVE</sequence>
<dbReference type="InterPro" id="IPR011659">
    <property type="entry name" value="WD40"/>
</dbReference>
<dbReference type="EMBL" id="CAXJRC010000046">
    <property type="protein sequence ID" value="CAL2108714.1"/>
    <property type="molecule type" value="Genomic_DNA"/>
</dbReference>
<organism evidence="1 2">
    <name type="scientific">Tenacibaculum vairaonense</name>
    <dbReference type="NCBI Taxonomy" id="3137860"/>
    <lineage>
        <taxon>Bacteria</taxon>
        <taxon>Pseudomonadati</taxon>
        <taxon>Bacteroidota</taxon>
        <taxon>Flavobacteriia</taxon>
        <taxon>Flavobacteriales</taxon>
        <taxon>Flavobacteriaceae</taxon>
        <taxon>Tenacibaculum</taxon>
    </lineage>
</organism>
<reference evidence="1 2" key="1">
    <citation type="submission" date="2024-05" db="EMBL/GenBank/DDBJ databases">
        <authorList>
            <person name="Duchaud E."/>
        </authorList>
    </citation>
    <scope>NUCLEOTIDE SEQUENCE [LARGE SCALE GENOMIC DNA]</scope>
    <source>
        <strain evidence="1">Ena-SAMPLE-TAB-13-05-2024-13:56:06:370-140305</strain>
    </source>
</reference>
<dbReference type="Gene3D" id="2.120.10.30">
    <property type="entry name" value="TolB, C-terminal domain"/>
    <property type="match status" value="1"/>
</dbReference>
<accession>A0ABM9PSA5</accession>
<comment type="caution">
    <text evidence="1">The sequence shown here is derived from an EMBL/GenBank/DDBJ whole genome shotgun (WGS) entry which is preliminary data.</text>
</comment>
<dbReference type="Pfam" id="PF07676">
    <property type="entry name" value="PD40"/>
    <property type="match status" value="3"/>
</dbReference>